<sequence>MDTLRNEDGLTLIELMVYGALLLVILSGAYMMYDASATIYTTANGQAEAQGKGRIAQTSLAKHMRMAESFQEAGDYSVNLRADINDDNLWDKIEYYVVDDTLYRRINDGTPASIMKGLRNEEQSMPIFNYFDLNGTSMSTDTASRITKTHKVEISLVIDSDPNRLPEPYILKTMVTLRNKE</sequence>
<keyword evidence="1" id="KW-0812">Transmembrane</keyword>
<evidence type="ECO:0000313" key="2">
    <source>
        <dbReference type="EMBL" id="OFW35184.1"/>
    </source>
</evidence>
<accession>A0A1F2UQG6</accession>
<evidence type="ECO:0000256" key="1">
    <source>
        <dbReference type="SAM" id="Phobius"/>
    </source>
</evidence>
<proteinExistence type="predicted"/>
<name>A0A1F2UQG6_9ACTN</name>
<keyword evidence="1" id="KW-1133">Transmembrane helix</keyword>
<reference evidence="2 3" key="1">
    <citation type="journal article" date="2016" name="Nat. Commun.">
        <title>Thousands of microbial genomes shed light on interconnected biogeochemical processes in an aquifer system.</title>
        <authorList>
            <person name="Anantharaman K."/>
            <person name="Brown C.T."/>
            <person name="Hug L.A."/>
            <person name="Sharon I."/>
            <person name="Castelle C.J."/>
            <person name="Probst A.J."/>
            <person name="Thomas B.C."/>
            <person name="Singh A."/>
            <person name="Wilkins M.J."/>
            <person name="Karaoz U."/>
            <person name="Brodie E.L."/>
            <person name="Williams K.H."/>
            <person name="Hubbard S.S."/>
            <person name="Banfield J.F."/>
        </authorList>
    </citation>
    <scope>NUCLEOTIDE SEQUENCE [LARGE SCALE GENOMIC DNA]</scope>
</reference>
<dbReference type="AlphaFoldDB" id="A0A1F2UQG6"/>
<keyword evidence="1" id="KW-0472">Membrane</keyword>
<protein>
    <recommendedName>
        <fullName evidence="4">Prepilin-type N-terminal cleavage/methylation domain-containing protein</fullName>
    </recommendedName>
</protein>
<evidence type="ECO:0000313" key="3">
    <source>
        <dbReference type="Proteomes" id="UP000178086"/>
    </source>
</evidence>
<comment type="caution">
    <text evidence="2">The sequence shown here is derived from an EMBL/GenBank/DDBJ whole genome shotgun (WGS) entry which is preliminary data.</text>
</comment>
<dbReference type="Proteomes" id="UP000178086">
    <property type="component" value="Unassembled WGS sequence"/>
</dbReference>
<organism evidence="2 3">
    <name type="scientific">Candidatus Aquicultor primus</name>
    <dbReference type="NCBI Taxonomy" id="1797195"/>
    <lineage>
        <taxon>Bacteria</taxon>
        <taxon>Bacillati</taxon>
        <taxon>Actinomycetota</taxon>
        <taxon>Candidatus Aquicultoria</taxon>
        <taxon>Candidatus Aquicultorales</taxon>
        <taxon>Candidatus Aquicultoraceae</taxon>
        <taxon>Candidatus Aquicultor</taxon>
    </lineage>
</organism>
<feature type="transmembrane region" description="Helical" evidence="1">
    <location>
        <begin position="12"/>
        <end position="33"/>
    </location>
</feature>
<dbReference type="EMBL" id="MELI01000021">
    <property type="protein sequence ID" value="OFW35184.1"/>
    <property type="molecule type" value="Genomic_DNA"/>
</dbReference>
<evidence type="ECO:0008006" key="4">
    <source>
        <dbReference type="Google" id="ProtNLM"/>
    </source>
</evidence>
<gene>
    <name evidence="2" type="ORF">A2074_01085</name>
</gene>